<name>E3FWM3_STIAD</name>
<dbReference type="AlphaFoldDB" id="E3FWM3"/>
<dbReference type="EMBL" id="CP002271">
    <property type="protein sequence ID" value="ADO68536.1"/>
    <property type="molecule type" value="Genomic_DNA"/>
</dbReference>
<sequence length="61" mass="6595">MRIAFIGRTPEYRTFADRLAVLLPAHQVLFLESQVPSGSEPPDVVVTAGGRVPGSPCSFRP</sequence>
<dbReference type="OrthoDB" id="9793626at2"/>
<reference evidence="1 2" key="1">
    <citation type="journal article" date="2011" name="Mol. Biol. Evol.">
        <title>Comparative genomic analysis of fruiting body formation in Myxococcales.</title>
        <authorList>
            <person name="Huntley S."/>
            <person name="Hamann N."/>
            <person name="Wegener-Feldbrugge S."/>
            <person name="Treuner-Lange A."/>
            <person name="Kube M."/>
            <person name="Reinhardt R."/>
            <person name="Klages S."/>
            <person name="Muller R."/>
            <person name="Ronning C.M."/>
            <person name="Nierman W.C."/>
            <person name="Sogaard-Andersen L."/>
        </authorList>
    </citation>
    <scope>NUCLEOTIDE SEQUENCE [LARGE SCALE GENOMIC DNA]</scope>
    <source>
        <strain evidence="1 2">DW4/3-1</strain>
    </source>
</reference>
<dbReference type="KEGG" id="sur:STAUR_0732"/>
<dbReference type="Proteomes" id="UP000001351">
    <property type="component" value="Chromosome"/>
</dbReference>
<protein>
    <submittedName>
        <fullName evidence="1">Uncharacterized protein</fullName>
    </submittedName>
</protein>
<dbReference type="HOGENOM" id="CLU_2920581_0_0_7"/>
<evidence type="ECO:0000313" key="1">
    <source>
        <dbReference type="EMBL" id="ADO68536.1"/>
    </source>
</evidence>
<accession>E3FWM3</accession>
<organism evidence="1 2">
    <name type="scientific">Stigmatella aurantiaca (strain DW4/3-1)</name>
    <dbReference type="NCBI Taxonomy" id="378806"/>
    <lineage>
        <taxon>Bacteria</taxon>
        <taxon>Pseudomonadati</taxon>
        <taxon>Myxococcota</taxon>
        <taxon>Myxococcia</taxon>
        <taxon>Myxococcales</taxon>
        <taxon>Cystobacterineae</taxon>
        <taxon>Archangiaceae</taxon>
        <taxon>Stigmatella</taxon>
    </lineage>
</organism>
<dbReference type="RefSeq" id="WP_013374321.1">
    <property type="nucleotide sequence ID" value="NC_014623.1"/>
</dbReference>
<gene>
    <name evidence="1" type="ordered locus">STAUR_0732</name>
</gene>
<evidence type="ECO:0000313" key="2">
    <source>
        <dbReference type="Proteomes" id="UP000001351"/>
    </source>
</evidence>
<proteinExistence type="predicted"/>
<keyword evidence="2" id="KW-1185">Reference proteome</keyword>